<name>A0A0M8ZZ56_9HYME</name>
<accession>A0A0M8ZZ56</accession>
<dbReference type="Proteomes" id="UP000053105">
    <property type="component" value="Unassembled WGS sequence"/>
</dbReference>
<keyword evidence="1" id="KW-0812">Transmembrane</keyword>
<protein>
    <submittedName>
        <fullName evidence="2">Uncharacterized protein</fullName>
    </submittedName>
</protein>
<proteinExistence type="predicted"/>
<dbReference type="AlphaFoldDB" id="A0A0M8ZZ56"/>
<feature type="transmembrane region" description="Helical" evidence="1">
    <location>
        <begin position="12"/>
        <end position="33"/>
    </location>
</feature>
<keyword evidence="3" id="KW-1185">Reference proteome</keyword>
<keyword evidence="1" id="KW-1133">Transmembrane helix</keyword>
<keyword evidence="1" id="KW-0472">Membrane</keyword>
<evidence type="ECO:0000313" key="3">
    <source>
        <dbReference type="Proteomes" id="UP000053105"/>
    </source>
</evidence>
<organism evidence="2 3">
    <name type="scientific">Melipona quadrifasciata</name>
    <dbReference type="NCBI Taxonomy" id="166423"/>
    <lineage>
        <taxon>Eukaryota</taxon>
        <taxon>Metazoa</taxon>
        <taxon>Ecdysozoa</taxon>
        <taxon>Arthropoda</taxon>
        <taxon>Hexapoda</taxon>
        <taxon>Insecta</taxon>
        <taxon>Pterygota</taxon>
        <taxon>Neoptera</taxon>
        <taxon>Endopterygota</taxon>
        <taxon>Hymenoptera</taxon>
        <taxon>Apocrita</taxon>
        <taxon>Aculeata</taxon>
        <taxon>Apoidea</taxon>
        <taxon>Anthophila</taxon>
        <taxon>Apidae</taxon>
        <taxon>Melipona</taxon>
    </lineage>
</organism>
<sequence length="167" mass="19445">MPLRRSYHRRNGMYLPGGFSIFAEFLSILTFLFPTGSNYYLFVVYFRLTSASNNLLSQNKINPGLIPDFWEKMWIFQTVLSKIVDMLIFPTDYHICKCPDDSLKQNTVVIKDFEDPFIQENSPLNKTFIFVKKKHCQCHAGDDCWALEKNFESFPGIPNPTLLIVED</sequence>
<evidence type="ECO:0000313" key="2">
    <source>
        <dbReference type="EMBL" id="KOX72583.1"/>
    </source>
</evidence>
<evidence type="ECO:0000256" key="1">
    <source>
        <dbReference type="SAM" id="Phobius"/>
    </source>
</evidence>
<dbReference type="EMBL" id="KQ435817">
    <property type="protein sequence ID" value="KOX72583.1"/>
    <property type="molecule type" value="Genomic_DNA"/>
</dbReference>
<reference evidence="2 3" key="1">
    <citation type="submission" date="2015-07" db="EMBL/GenBank/DDBJ databases">
        <title>The genome of Melipona quadrifasciata.</title>
        <authorList>
            <person name="Pan H."/>
            <person name="Kapheim K."/>
        </authorList>
    </citation>
    <scope>NUCLEOTIDE SEQUENCE [LARGE SCALE GENOMIC DNA]</scope>
    <source>
        <strain evidence="2">0111107301</strain>
        <tissue evidence="2">Whole body</tissue>
    </source>
</reference>
<gene>
    <name evidence="2" type="ORF">WN51_02112</name>
</gene>